<dbReference type="SFLD" id="SFLDS00003">
    <property type="entry name" value="Haloacid_Dehalogenase"/>
    <property type="match status" value="1"/>
</dbReference>
<dbReference type="InterPro" id="IPR023198">
    <property type="entry name" value="PGP-like_dom2"/>
</dbReference>
<dbReference type="Gene3D" id="3.40.50.1000">
    <property type="entry name" value="HAD superfamily/HAD-like"/>
    <property type="match status" value="1"/>
</dbReference>
<name>A0ABU2Y303_9FLAO</name>
<dbReference type="InterPro" id="IPR052550">
    <property type="entry name" value="Pyrimidine_5'-ntase_YjjG"/>
</dbReference>
<dbReference type="SUPFAM" id="SSF56784">
    <property type="entry name" value="HAD-like"/>
    <property type="match status" value="1"/>
</dbReference>
<evidence type="ECO:0000313" key="2">
    <source>
        <dbReference type="Proteomes" id="UP001252186"/>
    </source>
</evidence>
<dbReference type="PANTHER" id="PTHR47478:SF1">
    <property type="entry name" value="PYRIMIDINE 5'-NUCLEOTIDASE YJJG"/>
    <property type="match status" value="1"/>
</dbReference>
<dbReference type="EMBL" id="JAVRHV010000001">
    <property type="protein sequence ID" value="MDT0552594.1"/>
    <property type="molecule type" value="Genomic_DNA"/>
</dbReference>
<keyword evidence="2" id="KW-1185">Reference proteome</keyword>
<gene>
    <name evidence="1" type="ORF">RM519_04990</name>
</gene>
<dbReference type="Gene3D" id="1.10.150.240">
    <property type="entry name" value="Putative phosphatase, domain 2"/>
    <property type="match status" value="1"/>
</dbReference>
<dbReference type="InterPro" id="IPR006439">
    <property type="entry name" value="HAD-SF_hydro_IA"/>
</dbReference>
<evidence type="ECO:0000313" key="1">
    <source>
        <dbReference type="EMBL" id="MDT0552594.1"/>
    </source>
</evidence>
<dbReference type="InterPro" id="IPR011951">
    <property type="entry name" value="HAD-SF_hydro_IA_YjjG/PynA"/>
</dbReference>
<dbReference type="SFLD" id="SFLDG01129">
    <property type="entry name" value="C1.5:_HAD__Beta-PGM__Phosphata"/>
    <property type="match status" value="1"/>
</dbReference>
<accession>A0ABU2Y303</accession>
<dbReference type="NCBIfam" id="TIGR01549">
    <property type="entry name" value="HAD-SF-IA-v1"/>
    <property type="match status" value="1"/>
</dbReference>
<dbReference type="PANTHER" id="PTHR47478">
    <property type="match status" value="1"/>
</dbReference>
<dbReference type="Pfam" id="PF13419">
    <property type="entry name" value="HAD_2"/>
    <property type="match status" value="1"/>
</dbReference>
<proteinExistence type="predicted"/>
<sequence>MKPTHIFFDLDHTLWDFDKNSALTFKKIFELNRIPVNVEKFLNYYQNINLKYWRLYRVDKVTKEQLRYGRLKDTFEILKIDFSDDVISKLSEDYITYLSTFNHLFHGTHELLTYLKTKYTLHIITNGFIEVQNKKLENSGIRKYFDQIITSEQVGVKKPNSKVFKYALQKAGAINTESFMIGDSWEADIMGAKNYGLNVIYCNFGNETVGESIPSVKNLLEIKNFL</sequence>
<dbReference type="Proteomes" id="UP001252186">
    <property type="component" value="Unassembled WGS sequence"/>
</dbReference>
<dbReference type="RefSeq" id="WP_311592474.1">
    <property type="nucleotide sequence ID" value="NZ_JAVRHV010000001.1"/>
</dbReference>
<dbReference type="InterPro" id="IPR023214">
    <property type="entry name" value="HAD_sf"/>
</dbReference>
<comment type="caution">
    <text evidence="1">The sequence shown here is derived from an EMBL/GenBank/DDBJ whole genome shotgun (WGS) entry which is preliminary data.</text>
</comment>
<dbReference type="InterPro" id="IPR041492">
    <property type="entry name" value="HAD_2"/>
</dbReference>
<dbReference type="NCBIfam" id="TIGR02254">
    <property type="entry name" value="YjjG_YfnB"/>
    <property type="match status" value="1"/>
</dbReference>
<dbReference type="InterPro" id="IPR036412">
    <property type="entry name" value="HAD-like_sf"/>
</dbReference>
<reference evidence="1 2" key="1">
    <citation type="submission" date="2023-09" db="EMBL/GenBank/DDBJ databases">
        <authorList>
            <person name="Rey-Velasco X."/>
        </authorList>
    </citation>
    <scope>NUCLEOTIDE SEQUENCE [LARGE SCALE GENOMIC DNA]</scope>
    <source>
        <strain evidence="1 2">P050</strain>
    </source>
</reference>
<protein>
    <submittedName>
        <fullName evidence="1">YjjG family noncanonical pyrimidine nucleotidase</fullName>
    </submittedName>
</protein>
<organism evidence="1 2">
    <name type="scientific">Urechidicola vernalis</name>
    <dbReference type="NCBI Taxonomy" id="3075600"/>
    <lineage>
        <taxon>Bacteria</taxon>
        <taxon>Pseudomonadati</taxon>
        <taxon>Bacteroidota</taxon>
        <taxon>Flavobacteriia</taxon>
        <taxon>Flavobacteriales</taxon>
        <taxon>Flavobacteriaceae</taxon>
        <taxon>Urechidicola</taxon>
    </lineage>
</organism>